<keyword evidence="3" id="KW-1185">Reference proteome</keyword>
<name>A0ABT0P692_9ACTN</name>
<feature type="compositionally biased region" description="Polar residues" evidence="1">
    <location>
        <begin position="55"/>
        <end position="66"/>
    </location>
</feature>
<dbReference type="EMBL" id="JAMCCK010000240">
    <property type="protein sequence ID" value="MCL3999260.1"/>
    <property type="molecule type" value="Genomic_DNA"/>
</dbReference>
<dbReference type="RefSeq" id="WP_249493749.1">
    <property type="nucleotide sequence ID" value="NZ_JAMCCK010000240.1"/>
</dbReference>
<comment type="caution">
    <text evidence="2">The sequence shown here is derived from an EMBL/GenBank/DDBJ whole genome shotgun (WGS) entry which is preliminary data.</text>
</comment>
<protein>
    <submittedName>
        <fullName evidence="2">Uncharacterized protein</fullName>
    </submittedName>
</protein>
<feature type="region of interest" description="Disordered" evidence="1">
    <location>
        <begin position="36"/>
        <end position="66"/>
    </location>
</feature>
<evidence type="ECO:0000313" key="2">
    <source>
        <dbReference type="EMBL" id="MCL3999260.1"/>
    </source>
</evidence>
<proteinExistence type="predicted"/>
<feature type="compositionally biased region" description="Low complexity" evidence="1">
    <location>
        <begin position="36"/>
        <end position="48"/>
    </location>
</feature>
<evidence type="ECO:0000256" key="1">
    <source>
        <dbReference type="SAM" id="MobiDB-lite"/>
    </source>
</evidence>
<dbReference type="Proteomes" id="UP001202052">
    <property type="component" value="Unassembled WGS sequence"/>
</dbReference>
<accession>A0ABT0P692</accession>
<evidence type="ECO:0000313" key="3">
    <source>
        <dbReference type="Proteomes" id="UP001202052"/>
    </source>
</evidence>
<reference evidence="2 3" key="1">
    <citation type="submission" date="2022-05" db="EMBL/GenBank/DDBJ databases">
        <title>Genome Resource of Streptomyces lavenduligriseus GA1-1, a Strain with Broad-Spectrum Antifungal Activity against Phytopathogenic Fungi.</title>
        <authorList>
            <person name="Qi D."/>
        </authorList>
    </citation>
    <scope>NUCLEOTIDE SEQUENCE [LARGE SCALE GENOMIC DNA]</scope>
    <source>
        <strain evidence="2 3">GA1-1</strain>
    </source>
</reference>
<organism evidence="2 3">
    <name type="scientific">Streptomyces lavenduligriseus</name>
    <dbReference type="NCBI Taxonomy" id="67315"/>
    <lineage>
        <taxon>Bacteria</taxon>
        <taxon>Bacillati</taxon>
        <taxon>Actinomycetota</taxon>
        <taxon>Actinomycetes</taxon>
        <taxon>Kitasatosporales</taxon>
        <taxon>Streptomycetaceae</taxon>
        <taxon>Streptomyces</taxon>
    </lineage>
</organism>
<sequence>FLIANSSAPGTHRLVNRYSGLVLGLSAAPGRLAETAAPRTWTAPARSPGDGRTAAEQTLTFTPSRA</sequence>
<gene>
    <name evidence="2" type="ORF">M4438_38240</name>
</gene>
<feature type="non-terminal residue" evidence="2">
    <location>
        <position position="1"/>
    </location>
</feature>